<dbReference type="Pfam" id="PF25906">
    <property type="entry name" value="PucR-like_N"/>
    <property type="match status" value="1"/>
</dbReference>
<evidence type="ECO:0000259" key="1">
    <source>
        <dbReference type="Pfam" id="PF13556"/>
    </source>
</evidence>
<dbReference type="PANTHER" id="PTHR33744">
    <property type="entry name" value="CARBOHYDRATE DIACID REGULATOR"/>
    <property type="match status" value="1"/>
</dbReference>
<reference evidence="4 5" key="1">
    <citation type="submission" date="2020-08" db="EMBL/GenBank/DDBJ databases">
        <title>Sequencing the genomes of 1000 actinobacteria strains.</title>
        <authorList>
            <person name="Klenk H.-P."/>
        </authorList>
    </citation>
    <scope>NUCLEOTIDE SEQUENCE [LARGE SCALE GENOMIC DNA]</scope>
    <source>
        <strain evidence="4 5">DSM 43150</strain>
    </source>
</reference>
<name>A0A7W7HQE6_9ACTN</name>
<evidence type="ECO:0000313" key="5">
    <source>
        <dbReference type="Proteomes" id="UP000590511"/>
    </source>
</evidence>
<evidence type="ECO:0000259" key="2">
    <source>
        <dbReference type="Pfam" id="PF25906"/>
    </source>
</evidence>
<evidence type="ECO:0008006" key="7">
    <source>
        <dbReference type="Google" id="ProtNLM"/>
    </source>
</evidence>
<evidence type="ECO:0000313" key="4">
    <source>
        <dbReference type="EMBL" id="MBB4754798.1"/>
    </source>
</evidence>
<comment type="caution">
    <text evidence="4">The sequence shown here is derived from an EMBL/GenBank/DDBJ whole genome shotgun (WGS) entry which is preliminary data.</text>
</comment>
<proteinExistence type="predicted"/>
<dbReference type="Proteomes" id="UP000631312">
    <property type="component" value="Unassembled WGS sequence"/>
</dbReference>
<dbReference type="InterPro" id="IPR051448">
    <property type="entry name" value="CdaR-like_regulators"/>
</dbReference>
<dbReference type="InterPro" id="IPR058663">
    <property type="entry name" value="PucR-like_N"/>
</dbReference>
<organism evidence="4 5">
    <name type="scientific">Actinoplanes lobatus</name>
    <dbReference type="NCBI Taxonomy" id="113568"/>
    <lineage>
        <taxon>Bacteria</taxon>
        <taxon>Bacillati</taxon>
        <taxon>Actinomycetota</taxon>
        <taxon>Actinomycetes</taxon>
        <taxon>Micromonosporales</taxon>
        <taxon>Micromonosporaceae</taxon>
        <taxon>Actinoplanes</taxon>
    </lineage>
</organism>
<dbReference type="EMBL" id="JACHNC010000001">
    <property type="protein sequence ID" value="MBB4754798.1"/>
    <property type="molecule type" value="Genomic_DNA"/>
</dbReference>
<dbReference type="Pfam" id="PF13556">
    <property type="entry name" value="HTH_30"/>
    <property type="match status" value="1"/>
</dbReference>
<dbReference type="PANTHER" id="PTHR33744:SF1">
    <property type="entry name" value="DNA-BINDING TRANSCRIPTIONAL ACTIVATOR ADER"/>
    <property type="match status" value="1"/>
</dbReference>
<feature type="domain" description="PucR C-terminal helix-turn-helix" evidence="1">
    <location>
        <begin position="334"/>
        <end position="392"/>
    </location>
</feature>
<dbReference type="InterPro" id="IPR025736">
    <property type="entry name" value="PucR_C-HTH_dom"/>
</dbReference>
<accession>A0A7W7HQE6</accession>
<evidence type="ECO:0000313" key="6">
    <source>
        <dbReference type="Proteomes" id="UP000631312"/>
    </source>
</evidence>
<dbReference type="AlphaFoldDB" id="A0A7W7HQE6"/>
<evidence type="ECO:0000313" key="3">
    <source>
        <dbReference type="EMBL" id="GIE43071.1"/>
    </source>
</evidence>
<dbReference type="RefSeq" id="WP_188126298.1">
    <property type="nucleotide sequence ID" value="NZ_BOMP01000101.1"/>
</dbReference>
<dbReference type="EMBL" id="BOMP01000101">
    <property type="protein sequence ID" value="GIE43071.1"/>
    <property type="molecule type" value="Genomic_DNA"/>
</dbReference>
<keyword evidence="6" id="KW-1185">Reference proteome</keyword>
<dbReference type="Gene3D" id="1.10.10.2840">
    <property type="entry name" value="PucR C-terminal helix-turn-helix domain"/>
    <property type="match status" value="1"/>
</dbReference>
<protein>
    <recommendedName>
        <fullName evidence="7">PucR C-terminal helix-turn-helix domain-containing protein</fullName>
    </recommendedName>
</protein>
<feature type="domain" description="PucR-like N-terminal" evidence="2">
    <location>
        <begin position="12"/>
        <end position="169"/>
    </location>
</feature>
<reference evidence="3 6" key="2">
    <citation type="submission" date="2021-01" db="EMBL/GenBank/DDBJ databases">
        <title>Whole genome shotgun sequence of Actinoplanes lobatus NBRC 12513.</title>
        <authorList>
            <person name="Komaki H."/>
            <person name="Tamura T."/>
        </authorList>
    </citation>
    <scope>NUCLEOTIDE SEQUENCE [LARGE SCALE GENOMIC DNA]</scope>
    <source>
        <strain evidence="3 6">NBRC 12513</strain>
    </source>
</reference>
<dbReference type="Proteomes" id="UP000590511">
    <property type="component" value="Unassembled WGS sequence"/>
</dbReference>
<sequence length="394" mass="42289">MKQPLRDVRSYRLPPEVVDPLRQGLSGVSSQTIKAIIREVPAYAEPFAGELGHKIARAVRAALATFLNLVSRPGADPGTPMASAIEAAYALGRGEARSGRSLDALLAAYRVGARVAWRELAAISVAAGQPAATIADFAELVFAYIDELSAASVAGHADELAASGRIRMRHLQELAQALVAGEPAHVLQAAAEQAEWAAPQTLTALLLPERAARWVIDLLDPRTLQLADAVPEHPGLTVLLVPDPQGSSRPTMTRLLTGHNVVMGPARPWLEAKSSLDRAIRVHRLTAPAGGEVVDTEDHLAAVVVTADPGALADLRAWALTPLAGERGAAAAKLVETLRSWLLHHGRREDVAAELFVHPQTVRYRMARLRELYGDRLRDPRWVLALTIALAIPE</sequence>
<dbReference type="InterPro" id="IPR042070">
    <property type="entry name" value="PucR_C-HTH_sf"/>
</dbReference>
<gene>
    <name evidence="3" type="ORF">Alo02nite_59690</name>
    <name evidence="4" type="ORF">BJ964_008959</name>
</gene>